<dbReference type="OrthoDB" id="4505711at2759"/>
<dbReference type="RefSeq" id="XP_001263916.1">
    <property type="nucleotide sequence ID" value="XM_001263915.1"/>
</dbReference>
<accession>A1D5G5</accession>
<name>A1D5G5_NEOFI</name>
<dbReference type="GeneID" id="4590596"/>
<dbReference type="KEGG" id="nfi:NFIA_023880"/>
<dbReference type="HOGENOM" id="CLU_1815377_0_0_1"/>
<evidence type="ECO:0000313" key="2">
    <source>
        <dbReference type="Proteomes" id="UP000006702"/>
    </source>
</evidence>
<gene>
    <name evidence="1" type="ORF">NFIA_023880</name>
</gene>
<proteinExistence type="predicted"/>
<sequence>MAGTLGLIYATAIPYMTFAYDQHCYFRPGYLFCLAILTVGRITAMFAQRSDESDNANHFRRDCVWLGLLVLAPAIHALCQSRGNPPSLAIDLIRFAGWNVLGALCYLARVPERVGMVGNLRPSLYMMHLLLVLNNISYGRDIWNFIV</sequence>
<dbReference type="eggNOG" id="ENOG502RPHR">
    <property type="taxonomic scope" value="Eukaryota"/>
</dbReference>
<keyword evidence="2" id="KW-1185">Reference proteome</keyword>
<evidence type="ECO:0000313" key="1">
    <source>
        <dbReference type="EMBL" id="EAW22019.1"/>
    </source>
</evidence>
<protein>
    <submittedName>
        <fullName evidence="1">Uncharacterized protein</fullName>
    </submittedName>
</protein>
<dbReference type="AlphaFoldDB" id="A1D5G5"/>
<dbReference type="Proteomes" id="UP000006702">
    <property type="component" value="Unassembled WGS sequence"/>
</dbReference>
<dbReference type="EMBL" id="DS027689">
    <property type="protein sequence ID" value="EAW22019.1"/>
    <property type="molecule type" value="Genomic_DNA"/>
</dbReference>
<dbReference type="OMA" id="MHIVLAY"/>
<organism evidence="1 2">
    <name type="scientific">Neosartorya fischeri (strain ATCC 1020 / DSM 3700 / CBS 544.65 / FGSC A1164 / JCM 1740 / NRRL 181 / WB 181)</name>
    <name type="common">Aspergillus fischerianus</name>
    <dbReference type="NCBI Taxonomy" id="331117"/>
    <lineage>
        <taxon>Eukaryota</taxon>
        <taxon>Fungi</taxon>
        <taxon>Dikarya</taxon>
        <taxon>Ascomycota</taxon>
        <taxon>Pezizomycotina</taxon>
        <taxon>Eurotiomycetes</taxon>
        <taxon>Eurotiomycetidae</taxon>
        <taxon>Eurotiales</taxon>
        <taxon>Aspergillaceae</taxon>
        <taxon>Aspergillus</taxon>
        <taxon>Aspergillus subgen. Fumigati</taxon>
    </lineage>
</organism>
<dbReference type="VEuPathDB" id="FungiDB:NFIA_023880"/>
<reference evidence="2" key="1">
    <citation type="journal article" date="2008" name="PLoS Genet.">
        <title>Genomic islands in the pathogenic filamentous fungus Aspergillus fumigatus.</title>
        <authorList>
            <person name="Fedorova N.D."/>
            <person name="Khaldi N."/>
            <person name="Joardar V.S."/>
            <person name="Maiti R."/>
            <person name="Amedeo P."/>
            <person name="Anderson M.J."/>
            <person name="Crabtree J."/>
            <person name="Silva J.C."/>
            <person name="Badger J.H."/>
            <person name="Albarraq A."/>
            <person name="Angiuoli S."/>
            <person name="Bussey H."/>
            <person name="Bowyer P."/>
            <person name="Cotty P.J."/>
            <person name="Dyer P.S."/>
            <person name="Egan A."/>
            <person name="Galens K."/>
            <person name="Fraser-Liggett C.M."/>
            <person name="Haas B.J."/>
            <person name="Inman J.M."/>
            <person name="Kent R."/>
            <person name="Lemieux S."/>
            <person name="Malavazi I."/>
            <person name="Orvis J."/>
            <person name="Roemer T."/>
            <person name="Ronning C.M."/>
            <person name="Sundaram J.P."/>
            <person name="Sutton G."/>
            <person name="Turner G."/>
            <person name="Venter J.C."/>
            <person name="White O.R."/>
            <person name="Whitty B.R."/>
            <person name="Youngman P."/>
            <person name="Wolfe K.H."/>
            <person name="Goldman G.H."/>
            <person name="Wortman J.R."/>
            <person name="Jiang B."/>
            <person name="Denning D.W."/>
            <person name="Nierman W.C."/>
        </authorList>
    </citation>
    <scope>NUCLEOTIDE SEQUENCE [LARGE SCALE GENOMIC DNA]</scope>
    <source>
        <strain evidence="2">ATCC 1020 / DSM 3700 / CBS 544.65 / FGSC A1164 / JCM 1740 / NRRL 181 / WB 181</strain>
    </source>
</reference>
<feature type="non-terminal residue" evidence="1">
    <location>
        <position position="1"/>
    </location>
</feature>